<sequence length="473" mass="52798">MLKESTELVLGADPANRQWLLNGTSAQQDILLSFRGWQYTAFYASVSVAGSGSGSEQTYVHLARRLLTRKTWDVIVFEDYPQVTDDGHNTIQIGICRGDGTIHLAYDHHSSQLHYRFSQAGVATDPKHVVWDSSIFTTTLDTLPGTVAPITNITYPRFLAVDQDMMFSYRTGMAGLGSEELYTYSSKTGKYVSVGTYLEGNDNNPYINGLDYFNSRLHVTWTYRDFVPFEGWDKSTGVQHKQQAGPNGIENNHDLWYSYSDDLGRSWKNDAGSTIAELGKGGSVRCDKKDIKVFSIPKGCGAHNQEDQVVDHEGGVHVLNRDTMDGHMQWKHYYRTPQGTSIYPLLPFLLSDDVFCLGVWGQSPLPNVTALLGGKRGVMAVTKQNDIYFVLPENRGTNSGDKSAGTLTILKATKGGKFVDYELVWTGGCYSSEPRVDRARLHDDNVLSLYLRRQELDSHLATIVVREFDVATI</sequence>
<evidence type="ECO:0008006" key="3">
    <source>
        <dbReference type="Google" id="ProtNLM"/>
    </source>
</evidence>
<name>A0A7D8YKF7_9HELO</name>
<dbReference type="EMBL" id="QGMG01000627">
    <property type="protein sequence ID" value="TVY52350.1"/>
    <property type="molecule type" value="Genomic_DNA"/>
</dbReference>
<dbReference type="AlphaFoldDB" id="A0A7D8YKF7"/>
<organism evidence="1 2">
    <name type="scientific">Lachnellula cervina</name>
    <dbReference type="NCBI Taxonomy" id="1316786"/>
    <lineage>
        <taxon>Eukaryota</taxon>
        <taxon>Fungi</taxon>
        <taxon>Dikarya</taxon>
        <taxon>Ascomycota</taxon>
        <taxon>Pezizomycotina</taxon>
        <taxon>Leotiomycetes</taxon>
        <taxon>Helotiales</taxon>
        <taxon>Lachnaceae</taxon>
        <taxon>Lachnellula</taxon>
    </lineage>
</organism>
<keyword evidence="2" id="KW-1185">Reference proteome</keyword>
<dbReference type="Proteomes" id="UP000481288">
    <property type="component" value="Unassembled WGS sequence"/>
</dbReference>
<protein>
    <recommendedName>
        <fullName evidence="3">Dockerin type 1</fullName>
    </recommendedName>
</protein>
<evidence type="ECO:0000313" key="1">
    <source>
        <dbReference type="EMBL" id="TVY52350.1"/>
    </source>
</evidence>
<dbReference type="Pfam" id="PF15892">
    <property type="entry name" value="BNR_4"/>
    <property type="match status" value="1"/>
</dbReference>
<dbReference type="OrthoDB" id="9978204at2759"/>
<gene>
    <name evidence="1" type="ORF">LCER1_G006288</name>
</gene>
<accession>A0A7D8YKF7</accession>
<evidence type="ECO:0000313" key="2">
    <source>
        <dbReference type="Proteomes" id="UP000481288"/>
    </source>
</evidence>
<proteinExistence type="predicted"/>
<reference evidence="1 2" key="1">
    <citation type="submission" date="2018-05" db="EMBL/GenBank/DDBJ databases">
        <title>Whole genome sequencing for identification of molecular markers to develop diagnostic detection tools for the regulated plant pathogen Lachnellula willkommii.</title>
        <authorList>
            <person name="Giroux E."/>
            <person name="Bilodeau G."/>
        </authorList>
    </citation>
    <scope>NUCLEOTIDE SEQUENCE [LARGE SCALE GENOMIC DNA]</scope>
    <source>
        <strain evidence="1 2">CBS 625.97</strain>
    </source>
</reference>
<comment type="caution">
    <text evidence="1">The sequence shown here is derived from an EMBL/GenBank/DDBJ whole genome shotgun (WGS) entry which is preliminary data.</text>
</comment>